<name>A0A512E2S9_9PROT</name>
<accession>A0A512E2S9</accession>
<organism evidence="2 3">
    <name type="scientific">Skermanella aerolata</name>
    <dbReference type="NCBI Taxonomy" id="393310"/>
    <lineage>
        <taxon>Bacteria</taxon>
        <taxon>Pseudomonadati</taxon>
        <taxon>Pseudomonadota</taxon>
        <taxon>Alphaproteobacteria</taxon>
        <taxon>Rhodospirillales</taxon>
        <taxon>Azospirillaceae</taxon>
        <taxon>Skermanella</taxon>
    </lineage>
</organism>
<dbReference type="EMBL" id="BJYZ01000059">
    <property type="protein sequence ID" value="GEO43029.1"/>
    <property type="molecule type" value="Genomic_DNA"/>
</dbReference>
<sequence>MMRFVIYWLIRGAAAALPGGFALFFWMYALEHVAIGAASNPTELATLATMPPDEVGAIFRHMMLSGHPARLRAHDRTELPHELVPGSNT</sequence>
<evidence type="ECO:0000313" key="2">
    <source>
        <dbReference type="EMBL" id="GEO43029.1"/>
    </source>
</evidence>
<keyword evidence="1" id="KW-0472">Membrane</keyword>
<protein>
    <submittedName>
        <fullName evidence="2">Uncharacterized protein</fullName>
    </submittedName>
</protein>
<dbReference type="Proteomes" id="UP000321523">
    <property type="component" value="Unassembled WGS sequence"/>
</dbReference>
<keyword evidence="1" id="KW-1133">Transmembrane helix</keyword>
<keyword evidence="1" id="KW-0812">Transmembrane</keyword>
<evidence type="ECO:0000313" key="3">
    <source>
        <dbReference type="Proteomes" id="UP000321523"/>
    </source>
</evidence>
<reference evidence="2 3" key="1">
    <citation type="submission" date="2019-07" db="EMBL/GenBank/DDBJ databases">
        <title>Whole genome shotgun sequence of Skermanella aerolata NBRC 106429.</title>
        <authorList>
            <person name="Hosoyama A."/>
            <person name="Uohara A."/>
            <person name="Ohji S."/>
            <person name="Ichikawa N."/>
        </authorList>
    </citation>
    <scope>NUCLEOTIDE SEQUENCE [LARGE SCALE GENOMIC DNA]</scope>
    <source>
        <strain evidence="2 3">NBRC 106429</strain>
    </source>
</reference>
<feature type="transmembrane region" description="Helical" evidence="1">
    <location>
        <begin position="6"/>
        <end position="29"/>
    </location>
</feature>
<dbReference type="AlphaFoldDB" id="A0A512E2S9"/>
<keyword evidence="3" id="KW-1185">Reference proteome</keyword>
<comment type="caution">
    <text evidence="2">The sequence shown here is derived from an EMBL/GenBank/DDBJ whole genome shotgun (WGS) entry which is preliminary data.</text>
</comment>
<evidence type="ECO:0000256" key="1">
    <source>
        <dbReference type="SAM" id="Phobius"/>
    </source>
</evidence>
<proteinExistence type="predicted"/>
<gene>
    <name evidence="2" type="ORF">SAE02_71770</name>
</gene>